<dbReference type="AlphaFoldDB" id="A0A0E9VZH6"/>
<proteinExistence type="predicted"/>
<accession>A0A0E9VZH6</accession>
<reference evidence="1" key="1">
    <citation type="submission" date="2014-11" db="EMBL/GenBank/DDBJ databases">
        <authorList>
            <person name="Amaro Gonzalez C."/>
        </authorList>
    </citation>
    <scope>NUCLEOTIDE SEQUENCE</scope>
</reference>
<name>A0A0E9VZH6_ANGAN</name>
<reference evidence="1" key="2">
    <citation type="journal article" date="2015" name="Fish Shellfish Immunol.">
        <title>Early steps in the European eel (Anguilla anguilla)-Vibrio vulnificus interaction in the gills: Role of the RtxA13 toxin.</title>
        <authorList>
            <person name="Callol A."/>
            <person name="Pajuelo D."/>
            <person name="Ebbesson L."/>
            <person name="Teles M."/>
            <person name="MacKenzie S."/>
            <person name="Amaro C."/>
        </authorList>
    </citation>
    <scope>NUCLEOTIDE SEQUENCE</scope>
</reference>
<protein>
    <submittedName>
        <fullName evidence="1">Uncharacterized protein</fullName>
    </submittedName>
</protein>
<evidence type="ECO:0000313" key="1">
    <source>
        <dbReference type="EMBL" id="JAH82638.1"/>
    </source>
</evidence>
<organism evidence="1">
    <name type="scientific">Anguilla anguilla</name>
    <name type="common">European freshwater eel</name>
    <name type="synonym">Muraena anguilla</name>
    <dbReference type="NCBI Taxonomy" id="7936"/>
    <lineage>
        <taxon>Eukaryota</taxon>
        <taxon>Metazoa</taxon>
        <taxon>Chordata</taxon>
        <taxon>Craniata</taxon>
        <taxon>Vertebrata</taxon>
        <taxon>Euteleostomi</taxon>
        <taxon>Actinopterygii</taxon>
        <taxon>Neopterygii</taxon>
        <taxon>Teleostei</taxon>
        <taxon>Anguilliformes</taxon>
        <taxon>Anguillidae</taxon>
        <taxon>Anguilla</taxon>
    </lineage>
</organism>
<dbReference type="EMBL" id="GBXM01025939">
    <property type="protein sequence ID" value="JAH82638.1"/>
    <property type="molecule type" value="Transcribed_RNA"/>
</dbReference>
<sequence length="28" mass="3260">MENDNQAKVVTEISQNPKLTIMHLYTIQ</sequence>